<comment type="similarity">
    <text evidence="1">Belongs to the LOR family.</text>
</comment>
<dbReference type="WBParaSite" id="PSU_v2.g2071.t1">
    <property type="protein sequence ID" value="PSU_v2.g2071.t1"/>
    <property type="gene ID" value="PSU_v2.g2071"/>
</dbReference>
<dbReference type="InterPro" id="IPR007612">
    <property type="entry name" value="LOR"/>
</dbReference>
<evidence type="ECO:0000313" key="3">
    <source>
        <dbReference type="WBParaSite" id="PSU_v2.g2071.t1"/>
    </source>
</evidence>
<dbReference type="AlphaFoldDB" id="A0A914YP08"/>
<evidence type="ECO:0000256" key="1">
    <source>
        <dbReference type="ARBA" id="ARBA00005437"/>
    </source>
</evidence>
<organism evidence="2 3">
    <name type="scientific">Panagrolaimus superbus</name>
    <dbReference type="NCBI Taxonomy" id="310955"/>
    <lineage>
        <taxon>Eukaryota</taxon>
        <taxon>Metazoa</taxon>
        <taxon>Ecdysozoa</taxon>
        <taxon>Nematoda</taxon>
        <taxon>Chromadorea</taxon>
        <taxon>Rhabditida</taxon>
        <taxon>Tylenchina</taxon>
        <taxon>Panagrolaimomorpha</taxon>
        <taxon>Panagrolaimoidea</taxon>
        <taxon>Panagrolaimidae</taxon>
        <taxon>Panagrolaimus</taxon>
    </lineage>
</organism>
<sequence length="180" mass="20726">MSAAYYPLSDDSEQNLLSSRRYQIREKVFSLADNFKIKDEAGQPVFIVRSKLLCFRDKLLLEDMDGNGLIKIRQELFNLLPKFKIISAVNGQELATVRQKFTFLRPKLTINSIYGQFELDGLDFMGRSFKLLKDGKTMATVSKKFFSWSDSYGVDIFGDEDHAFILALVIVLDQVIYNRN</sequence>
<name>A0A914YP08_9BILA</name>
<evidence type="ECO:0000313" key="2">
    <source>
        <dbReference type="Proteomes" id="UP000887577"/>
    </source>
</evidence>
<accession>A0A914YP08</accession>
<protein>
    <submittedName>
        <fullName evidence="3">Uncharacterized protein</fullName>
    </submittedName>
</protein>
<dbReference type="InterPro" id="IPR025659">
    <property type="entry name" value="Tubby-like_C"/>
</dbReference>
<reference evidence="3" key="1">
    <citation type="submission" date="2022-11" db="UniProtKB">
        <authorList>
            <consortium name="WormBaseParasite"/>
        </authorList>
    </citation>
    <scope>IDENTIFICATION</scope>
</reference>
<dbReference type="Gene3D" id="2.40.160.200">
    <property type="entry name" value="LURP1-related"/>
    <property type="match status" value="1"/>
</dbReference>
<dbReference type="Pfam" id="PF04525">
    <property type="entry name" value="LOR"/>
    <property type="match status" value="1"/>
</dbReference>
<proteinExistence type="inferred from homology"/>
<dbReference type="InterPro" id="IPR038595">
    <property type="entry name" value="LOR_sf"/>
</dbReference>
<dbReference type="SUPFAM" id="SSF54518">
    <property type="entry name" value="Tubby C-terminal domain-like"/>
    <property type="match status" value="1"/>
</dbReference>
<keyword evidence="2" id="KW-1185">Reference proteome</keyword>
<dbReference type="PANTHER" id="PTHR31087">
    <property type="match status" value="1"/>
</dbReference>
<dbReference type="PANTHER" id="PTHR31087:SF161">
    <property type="entry name" value="TUBBY C 2 FAMILY PROTEIN"/>
    <property type="match status" value="1"/>
</dbReference>
<dbReference type="Proteomes" id="UP000887577">
    <property type="component" value="Unplaced"/>
</dbReference>